<reference evidence="1" key="1">
    <citation type="submission" date="2021-07" db="EMBL/GenBank/DDBJ databases">
        <title>Elsinoe batatas strain:CRI-CJ2 Genome sequencing and assembly.</title>
        <authorList>
            <person name="Huang L."/>
        </authorList>
    </citation>
    <scope>NUCLEOTIDE SEQUENCE</scope>
    <source>
        <strain evidence="1">CRI-CJ2</strain>
    </source>
</reference>
<dbReference type="AlphaFoldDB" id="A0A8K0L741"/>
<evidence type="ECO:0000313" key="1">
    <source>
        <dbReference type="EMBL" id="KAG8628956.1"/>
    </source>
</evidence>
<dbReference type="OrthoDB" id="10338534at2759"/>
<dbReference type="Proteomes" id="UP000809789">
    <property type="component" value="Unassembled WGS sequence"/>
</dbReference>
<comment type="caution">
    <text evidence="1">The sequence shown here is derived from an EMBL/GenBank/DDBJ whole genome shotgun (WGS) entry which is preliminary data.</text>
</comment>
<name>A0A8K0L741_9PEZI</name>
<organism evidence="1 2">
    <name type="scientific">Elsinoe batatas</name>
    <dbReference type="NCBI Taxonomy" id="2601811"/>
    <lineage>
        <taxon>Eukaryota</taxon>
        <taxon>Fungi</taxon>
        <taxon>Dikarya</taxon>
        <taxon>Ascomycota</taxon>
        <taxon>Pezizomycotina</taxon>
        <taxon>Dothideomycetes</taxon>
        <taxon>Dothideomycetidae</taxon>
        <taxon>Myriangiales</taxon>
        <taxon>Elsinoaceae</taxon>
        <taxon>Elsinoe</taxon>
    </lineage>
</organism>
<protein>
    <submittedName>
        <fullName evidence="1">Uncharacterized protein</fullName>
    </submittedName>
</protein>
<keyword evidence="2" id="KW-1185">Reference proteome</keyword>
<accession>A0A8K0L741</accession>
<gene>
    <name evidence="1" type="ORF">KVT40_002821</name>
</gene>
<proteinExistence type="predicted"/>
<dbReference type="EMBL" id="JAESVG020000003">
    <property type="protein sequence ID" value="KAG8628956.1"/>
    <property type="molecule type" value="Genomic_DNA"/>
</dbReference>
<sequence length="81" mass="8771">MVKTGQDLVTLSGKYCDGADSASLTSAQEVLPTATQPDAWLKLAMNQTPSLRQMQVIPSRVIRLGAQVLASVFSRPERLNI</sequence>
<evidence type="ECO:0000313" key="2">
    <source>
        <dbReference type="Proteomes" id="UP000809789"/>
    </source>
</evidence>